<feature type="domain" description="EccD-like transmembrane" evidence="8">
    <location>
        <begin position="145"/>
        <end position="493"/>
    </location>
</feature>
<evidence type="ECO:0000313" key="10">
    <source>
        <dbReference type="Proteomes" id="UP000721954"/>
    </source>
</evidence>
<dbReference type="PIRSF" id="PIRSF017804">
    <property type="entry name" value="Secretion_EccD1"/>
    <property type="match status" value="1"/>
</dbReference>
<protein>
    <submittedName>
        <fullName evidence="9">Type VII secretion integral membrane protein EccD</fullName>
    </submittedName>
</protein>
<keyword evidence="10" id="KW-1185">Reference proteome</keyword>
<keyword evidence="3" id="KW-1003">Cell membrane</keyword>
<comment type="caution">
    <text evidence="9">The sequence shown here is derived from an EMBL/GenBank/DDBJ whole genome shotgun (WGS) entry which is preliminary data.</text>
</comment>
<feature type="transmembrane region" description="Helical" evidence="7">
    <location>
        <begin position="376"/>
        <end position="395"/>
    </location>
</feature>
<feature type="transmembrane region" description="Helical" evidence="7">
    <location>
        <begin position="147"/>
        <end position="166"/>
    </location>
</feature>
<dbReference type="Pfam" id="PF19053">
    <property type="entry name" value="EccD"/>
    <property type="match status" value="1"/>
</dbReference>
<dbReference type="InterPro" id="IPR024962">
    <property type="entry name" value="YukD-like"/>
</dbReference>
<evidence type="ECO:0000256" key="1">
    <source>
        <dbReference type="ARBA" id="ARBA00004651"/>
    </source>
</evidence>
<keyword evidence="4 7" id="KW-0812">Transmembrane</keyword>
<dbReference type="GeneID" id="96257599"/>
<evidence type="ECO:0000313" key="9">
    <source>
        <dbReference type="EMBL" id="MBO8197325.1"/>
    </source>
</evidence>
<gene>
    <name evidence="9" type="primary">eccD</name>
    <name evidence="9" type="ORF">JW613_03205</name>
</gene>
<sequence length="496" mass="49240">MSAPTLPAAGDADADAGVHANTAADSAARTGSAFCRIAIAGPRSRADLAVPLGVPLSRLMPALVRHAGEETGPDGGALHEGWALRTADGARLDGARTLGAQQVREGDILFLRHGIEDFGPPLYDDVVEVIGDGSAERAWPTAAVRRTSALFAGVAVVAAAAALAAAPGVLAGFLGLAAALLGIGLGALLSRAFADSVAATCAVVLAALLAAVGAVRLLGGGTAQAARGLDAFGGTGAAQLLLACAVVAAVGAAGPVVVGSGDGPFATLVAGGVLAAVGAFTVTVWDTSPARAASVCAPLALAVTTLWPALALRLAHIPGPQLASATEELERLPGLIGHGPLRVRVDRARELLTGLLAGSNAVLLGGILVLLGTGGLWAGVLAGVLGVLALLRARLFRETPQVAVALATGVAALLGAAVLLVLDFAGRPLPLLGVVLPLALTIALVACAVGLFSGRRTLNPRLSRLLDTVETLLLLTVVPLILAVWDVYAALLELKA</sequence>
<dbReference type="InterPro" id="IPR006707">
    <property type="entry name" value="T7SS_EccD"/>
</dbReference>
<evidence type="ECO:0000256" key="5">
    <source>
        <dbReference type="ARBA" id="ARBA00022989"/>
    </source>
</evidence>
<keyword evidence="5 7" id="KW-1133">Transmembrane helix</keyword>
<feature type="transmembrane region" description="Helical" evidence="7">
    <location>
        <begin position="265"/>
        <end position="285"/>
    </location>
</feature>
<comment type="similarity">
    <text evidence="2">Belongs to the EccD/Snm4 family.</text>
</comment>
<evidence type="ECO:0000256" key="6">
    <source>
        <dbReference type="ARBA" id="ARBA00023136"/>
    </source>
</evidence>
<proteinExistence type="inferred from homology"/>
<evidence type="ECO:0000256" key="7">
    <source>
        <dbReference type="SAM" id="Phobius"/>
    </source>
</evidence>
<feature type="transmembrane region" description="Helical" evidence="7">
    <location>
        <begin position="197"/>
        <end position="218"/>
    </location>
</feature>
<feature type="transmembrane region" description="Helical" evidence="7">
    <location>
        <begin position="402"/>
        <end position="425"/>
    </location>
</feature>
<dbReference type="EMBL" id="JAFFZM010000001">
    <property type="protein sequence ID" value="MBO8197325.1"/>
    <property type="molecule type" value="Genomic_DNA"/>
</dbReference>
<evidence type="ECO:0000256" key="4">
    <source>
        <dbReference type="ARBA" id="ARBA00022692"/>
    </source>
</evidence>
<dbReference type="Gene3D" id="3.10.20.90">
    <property type="entry name" value="Phosphatidylinositol 3-kinase Catalytic Subunit, Chain A, domain 1"/>
    <property type="match status" value="1"/>
</dbReference>
<dbReference type="InterPro" id="IPR044049">
    <property type="entry name" value="EccD_transm"/>
</dbReference>
<comment type="subcellular location">
    <subcellularLocation>
        <location evidence="1">Cell membrane</location>
        <topology evidence="1">Multi-pass membrane protein</topology>
    </subcellularLocation>
</comment>
<dbReference type="Proteomes" id="UP000721954">
    <property type="component" value="Unassembled WGS sequence"/>
</dbReference>
<organism evidence="9 10">
    <name type="scientific">Streptomyces smyrnaeus</name>
    <dbReference type="NCBI Taxonomy" id="1387713"/>
    <lineage>
        <taxon>Bacteria</taxon>
        <taxon>Bacillati</taxon>
        <taxon>Actinomycetota</taxon>
        <taxon>Actinomycetes</taxon>
        <taxon>Kitasatosporales</taxon>
        <taxon>Streptomycetaceae</taxon>
        <taxon>Streptomyces</taxon>
    </lineage>
</organism>
<name>A0ABS3XPJ5_9ACTN</name>
<feature type="transmembrane region" description="Helical" evidence="7">
    <location>
        <begin position="431"/>
        <end position="452"/>
    </location>
</feature>
<feature type="transmembrane region" description="Helical" evidence="7">
    <location>
        <begin position="472"/>
        <end position="491"/>
    </location>
</feature>
<accession>A0ABS3XPJ5</accession>
<dbReference type="RefSeq" id="WP_209209121.1">
    <property type="nucleotide sequence ID" value="NZ_JAFFZM010000001.1"/>
</dbReference>
<dbReference type="Pfam" id="PF08817">
    <property type="entry name" value="YukD"/>
    <property type="match status" value="1"/>
</dbReference>
<dbReference type="NCBIfam" id="TIGR03920">
    <property type="entry name" value="T7SS_EccD"/>
    <property type="match status" value="1"/>
</dbReference>
<evidence type="ECO:0000259" key="8">
    <source>
        <dbReference type="Pfam" id="PF19053"/>
    </source>
</evidence>
<feature type="transmembrane region" description="Helical" evidence="7">
    <location>
        <begin position="291"/>
        <end position="312"/>
    </location>
</feature>
<keyword evidence="6 7" id="KW-0472">Membrane</keyword>
<evidence type="ECO:0000256" key="3">
    <source>
        <dbReference type="ARBA" id="ARBA00022475"/>
    </source>
</evidence>
<feature type="transmembrane region" description="Helical" evidence="7">
    <location>
        <begin position="238"/>
        <end position="258"/>
    </location>
</feature>
<reference evidence="9 10" key="1">
    <citation type="submission" date="2021-02" db="EMBL/GenBank/DDBJ databases">
        <title>Streptomyces spirodelae sp. nov., isolated from duckweed.</title>
        <authorList>
            <person name="Saimee Y."/>
            <person name="Duangmal K."/>
        </authorList>
    </citation>
    <scope>NUCLEOTIDE SEQUENCE [LARGE SCALE GENOMIC DNA]</scope>
    <source>
        <strain evidence="9 10">DSM 42105</strain>
    </source>
</reference>
<evidence type="ECO:0000256" key="2">
    <source>
        <dbReference type="ARBA" id="ARBA00006162"/>
    </source>
</evidence>